<dbReference type="STRING" id="1842727.RD110_25940"/>
<dbReference type="EMBL" id="CP019236">
    <property type="protein sequence ID" value="APW40215.1"/>
    <property type="molecule type" value="Genomic_DNA"/>
</dbReference>
<gene>
    <name evidence="2" type="ORF">RD110_25940</name>
</gene>
<dbReference type="OrthoDB" id="7058266at2"/>
<evidence type="ECO:0000313" key="3">
    <source>
        <dbReference type="Proteomes" id="UP000186609"/>
    </source>
</evidence>
<keyword evidence="1" id="KW-1133">Transmembrane helix</keyword>
<sequence>MQYQKTPVSLAWSDAKGAAVYFDHVVPADMVETMARDAEGPQYAEVLRSILPPSLCTEPTASNLTGLAPQVTQYLANYLVAFPHILGIEELPQGESMEDRARKQRPAVQAAYTDYVKATGIDPQLMSIYGVNLLSGAKAADAEVSLVLSNLDLIDTSRLSWAQIIELRRDQASRTELQRLRGLVYEKYTNFDPAFIRDKLQQDIEAYAKTTKFWDFPTRRSVYTIGLSGGVSTAFADALGLAIFGAPIGTAVVGATAALGGIAIAVESRRREIALLKDKNLVAYLIRAQKLAQGQ</sequence>
<protein>
    <submittedName>
        <fullName evidence="2">Uncharacterized protein</fullName>
    </submittedName>
</protein>
<accession>A0A1P8K2H8</accession>
<keyword evidence="1" id="KW-0812">Transmembrane</keyword>
<dbReference type="RefSeq" id="WP_076203711.1">
    <property type="nucleotide sequence ID" value="NZ_CP019236.1"/>
</dbReference>
<proteinExistence type="predicted"/>
<name>A0A1P8K2H8_9BURK</name>
<dbReference type="KEGG" id="rhy:RD110_25940"/>
<feature type="transmembrane region" description="Helical" evidence="1">
    <location>
        <begin position="248"/>
        <end position="266"/>
    </location>
</feature>
<reference evidence="2 3" key="1">
    <citation type="submission" date="2017-01" db="EMBL/GenBank/DDBJ databases">
        <authorList>
            <person name="Mah S.A."/>
            <person name="Swanson W.J."/>
            <person name="Moy G.W."/>
            <person name="Vacquier V.D."/>
        </authorList>
    </citation>
    <scope>NUCLEOTIDE SEQUENCE [LARGE SCALE GENOMIC DNA]</scope>
    <source>
        <strain evidence="2 3">DCY110</strain>
    </source>
</reference>
<dbReference type="AlphaFoldDB" id="A0A1P8K2H8"/>
<keyword evidence="1" id="KW-0472">Membrane</keyword>
<evidence type="ECO:0000313" key="2">
    <source>
        <dbReference type="EMBL" id="APW40215.1"/>
    </source>
</evidence>
<organism evidence="2 3">
    <name type="scientific">Rhodoferax koreensis</name>
    <dbReference type="NCBI Taxonomy" id="1842727"/>
    <lineage>
        <taxon>Bacteria</taxon>
        <taxon>Pseudomonadati</taxon>
        <taxon>Pseudomonadota</taxon>
        <taxon>Betaproteobacteria</taxon>
        <taxon>Burkholderiales</taxon>
        <taxon>Comamonadaceae</taxon>
        <taxon>Rhodoferax</taxon>
    </lineage>
</organism>
<evidence type="ECO:0000256" key="1">
    <source>
        <dbReference type="SAM" id="Phobius"/>
    </source>
</evidence>
<dbReference type="Proteomes" id="UP000186609">
    <property type="component" value="Chromosome"/>
</dbReference>
<keyword evidence="3" id="KW-1185">Reference proteome</keyword>